<dbReference type="EMBL" id="CAEZSJ010000001">
    <property type="protein sequence ID" value="CAB4531267.1"/>
    <property type="molecule type" value="Genomic_DNA"/>
</dbReference>
<sequence>MNTPEIRKNIFSTLEKEFRSTRNETSSAAIGTETYLLTPKSWPAAAIPANSAVMVPMFARISAPALKVPDLAPYFWRIKPIIP</sequence>
<gene>
    <name evidence="1" type="ORF">UFOPK1425_00016</name>
</gene>
<reference evidence="1" key="1">
    <citation type="submission" date="2020-05" db="EMBL/GenBank/DDBJ databases">
        <authorList>
            <person name="Chiriac C."/>
            <person name="Salcher M."/>
            <person name="Ghai R."/>
            <person name="Kavagutti S V."/>
        </authorList>
    </citation>
    <scope>NUCLEOTIDE SEQUENCE</scope>
</reference>
<dbReference type="AlphaFoldDB" id="A0A6J6AXZ1"/>
<proteinExistence type="predicted"/>
<organism evidence="1">
    <name type="scientific">freshwater metagenome</name>
    <dbReference type="NCBI Taxonomy" id="449393"/>
    <lineage>
        <taxon>unclassified sequences</taxon>
        <taxon>metagenomes</taxon>
        <taxon>ecological metagenomes</taxon>
    </lineage>
</organism>
<protein>
    <submittedName>
        <fullName evidence="1">Unannotated protein</fullName>
    </submittedName>
</protein>
<name>A0A6J6AXZ1_9ZZZZ</name>
<accession>A0A6J6AXZ1</accession>
<evidence type="ECO:0000313" key="1">
    <source>
        <dbReference type="EMBL" id="CAB4531267.1"/>
    </source>
</evidence>